<proteinExistence type="inferred from homology"/>
<feature type="transmembrane region" description="Helical" evidence="7">
    <location>
        <begin position="167"/>
        <end position="184"/>
    </location>
</feature>
<evidence type="ECO:0000313" key="9">
    <source>
        <dbReference type="Proteomes" id="UP001497383"/>
    </source>
</evidence>
<dbReference type="RefSeq" id="XP_066831169.1">
    <property type="nucleotide sequence ID" value="XM_066974430.1"/>
</dbReference>
<dbReference type="InterPro" id="IPR023271">
    <property type="entry name" value="Aquaporin-like"/>
</dbReference>
<gene>
    <name evidence="8" type="ORF">LODBEIA_P42310</name>
</gene>
<feature type="transmembrane region" description="Helical" evidence="7">
    <location>
        <begin position="72"/>
        <end position="90"/>
    </location>
</feature>
<name>A0ABP0ZUM7_9ASCO</name>
<comment type="similarity">
    <text evidence="5">Belongs to the FNT transporter (TC 1.A.16) family.</text>
</comment>
<dbReference type="Gene3D" id="1.20.1080.10">
    <property type="entry name" value="Glycerol uptake facilitator protein"/>
    <property type="match status" value="1"/>
</dbReference>
<dbReference type="Pfam" id="PF01226">
    <property type="entry name" value="Form_Nir_trans"/>
    <property type="match status" value="1"/>
</dbReference>
<organism evidence="8 9">
    <name type="scientific">Lodderomyces beijingensis</name>
    <dbReference type="NCBI Taxonomy" id="1775926"/>
    <lineage>
        <taxon>Eukaryota</taxon>
        <taxon>Fungi</taxon>
        <taxon>Dikarya</taxon>
        <taxon>Ascomycota</taxon>
        <taxon>Saccharomycotina</taxon>
        <taxon>Pichiomycetes</taxon>
        <taxon>Debaryomycetaceae</taxon>
        <taxon>Candida/Lodderomyces clade</taxon>
        <taxon>Lodderomyces</taxon>
    </lineage>
</organism>
<dbReference type="Proteomes" id="UP001497383">
    <property type="component" value="Chromosome 5"/>
</dbReference>
<evidence type="ECO:0000256" key="7">
    <source>
        <dbReference type="SAM" id="Phobius"/>
    </source>
</evidence>
<dbReference type="EMBL" id="OZ022409">
    <property type="protein sequence ID" value="CAK9440131.1"/>
    <property type="molecule type" value="Genomic_DNA"/>
</dbReference>
<keyword evidence="9" id="KW-1185">Reference proteome</keyword>
<evidence type="ECO:0008006" key="10">
    <source>
        <dbReference type="Google" id="ProtNLM"/>
    </source>
</evidence>
<dbReference type="InterPro" id="IPR000292">
    <property type="entry name" value="For/NO2_transpt"/>
</dbReference>
<feature type="transmembrane region" description="Helical" evidence="7">
    <location>
        <begin position="111"/>
        <end position="134"/>
    </location>
</feature>
<keyword evidence="2 7" id="KW-0812">Transmembrane</keyword>
<feature type="compositionally biased region" description="Low complexity" evidence="6">
    <location>
        <begin position="360"/>
        <end position="370"/>
    </location>
</feature>
<protein>
    <recommendedName>
        <fullName evidence="10">Formate/nitrite transporter</fullName>
    </recommendedName>
</protein>
<reference evidence="8 9" key="1">
    <citation type="submission" date="2024-03" db="EMBL/GenBank/DDBJ databases">
        <authorList>
            <person name="Brejova B."/>
        </authorList>
    </citation>
    <scope>NUCLEOTIDE SEQUENCE [LARGE SCALE GENOMIC DNA]</scope>
    <source>
        <strain evidence="8 9">CBS 14171</strain>
    </source>
</reference>
<accession>A0ABP0ZUM7</accession>
<evidence type="ECO:0000256" key="1">
    <source>
        <dbReference type="ARBA" id="ARBA00004141"/>
    </source>
</evidence>
<dbReference type="PANTHER" id="PTHR30520">
    <property type="entry name" value="FORMATE TRANSPORTER-RELATED"/>
    <property type="match status" value="1"/>
</dbReference>
<evidence type="ECO:0000256" key="5">
    <source>
        <dbReference type="ARBA" id="ARBA00049660"/>
    </source>
</evidence>
<feature type="transmembrane region" description="Helical" evidence="7">
    <location>
        <begin position="196"/>
        <end position="223"/>
    </location>
</feature>
<feature type="compositionally biased region" description="Basic and acidic residues" evidence="6">
    <location>
        <begin position="384"/>
        <end position="409"/>
    </location>
</feature>
<comment type="subcellular location">
    <subcellularLocation>
        <location evidence="1">Membrane</location>
        <topology evidence="1">Multi-pass membrane protein</topology>
    </subcellularLocation>
</comment>
<feature type="transmembrane region" description="Helical" evidence="7">
    <location>
        <begin position="31"/>
        <end position="52"/>
    </location>
</feature>
<feature type="region of interest" description="Disordered" evidence="6">
    <location>
        <begin position="282"/>
        <end position="469"/>
    </location>
</feature>
<evidence type="ECO:0000256" key="2">
    <source>
        <dbReference type="ARBA" id="ARBA00022692"/>
    </source>
</evidence>
<feature type="compositionally biased region" description="Basic and acidic residues" evidence="6">
    <location>
        <begin position="349"/>
        <end position="359"/>
    </location>
</feature>
<evidence type="ECO:0000313" key="8">
    <source>
        <dbReference type="EMBL" id="CAK9440131.1"/>
    </source>
</evidence>
<sequence>MDDHSYLTTYEAALAVVATAMKKSRLRLEVLIINSCIGGMLFSAGGMLHIVIQGQSPQVYNSNPGMLHMLNGLFYPIGLFYVVIMGVDLFNSNILFFSCALCRRAVLVVDLLTSWFISYWFNLVGNIFIGYVIFHYSNETAPGTSIDVVRAAREIVMQKAAFSFTQTLLKAIAGNFFVCMAIYLQMMVKPLHVKFFMMMLPVFTFVSLGFTHAVADMTVLIIGKIEGAPVPMKLLVWKTFLPAALGNIIGGSFFGIVICWYLHIYVVEMDRNRLDFPEYEFRDEQPEQNQDSRVIRQKKPQFDQDVVEQHGTGYPLDDDKKLGDNTPDSEWSFDKHAAPVPIFSDGNYELEKSRTRDTTRSATSSRSARSPKGVFPVYGMGMPDAKERTIAGDVNGEKQGQERGERVSIADDGEEEPQIEATSIRNQLRRFMSSRSSVGRRHPDDLESTVSQTNGTSPPLSKPAVAFTR</sequence>
<feature type="transmembrane region" description="Helical" evidence="7">
    <location>
        <begin position="243"/>
        <end position="266"/>
    </location>
</feature>
<keyword evidence="3 7" id="KW-1133">Transmembrane helix</keyword>
<evidence type="ECO:0000256" key="6">
    <source>
        <dbReference type="SAM" id="MobiDB-lite"/>
    </source>
</evidence>
<dbReference type="PANTHER" id="PTHR30520:SF6">
    <property type="entry name" value="FORMATE_NITRATE FAMILY TRANSPORTER (EUROFUNG)"/>
    <property type="match status" value="1"/>
</dbReference>
<dbReference type="GeneID" id="92209427"/>
<feature type="compositionally biased region" description="Polar residues" evidence="6">
    <location>
        <begin position="448"/>
        <end position="459"/>
    </location>
</feature>
<evidence type="ECO:0000256" key="3">
    <source>
        <dbReference type="ARBA" id="ARBA00022989"/>
    </source>
</evidence>
<evidence type="ECO:0000256" key="4">
    <source>
        <dbReference type="ARBA" id="ARBA00023136"/>
    </source>
</evidence>
<keyword evidence="4 7" id="KW-0472">Membrane</keyword>